<comment type="caution">
    <text evidence="1">The sequence shown here is derived from an EMBL/GenBank/DDBJ whole genome shotgun (WGS) entry which is preliminary data.</text>
</comment>
<evidence type="ECO:0000313" key="2">
    <source>
        <dbReference type="Proteomes" id="UP001177260"/>
    </source>
</evidence>
<evidence type="ECO:0000313" key="1">
    <source>
        <dbReference type="EMBL" id="KAK1142916.1"/>
    </source>
</evidence>
<dbReference type="Proteomes" id="UP001177260">
    <property type="component" value="Unassembled WGS sequence"/>
</dbReference>
<gene>
    <name evidence="1" type="ORF">N8T08_007157</name>
</gene>
<proteinExistence type="predicted"/>
<accession>A0ACC3AY65</accession>
<organism evidence="1 2">
    <name type="scientific">Aspergillus melleus</name>
    <dbReference type="NCBI Taxonomy" id="138277"/>
    <lineage>
        <taxon>Eukaryota</taxon>
        <taxon>Fungi</taxon>
        <taxon>Dikarya</taxon>
        <taxon>Ascomycota</taxon>
        <taxon>Pezizomycotina</taxon>
        <taxon>Eurotiomycetes</taxon>
        <taxon>Eurotiomycetidae</taxon>
        <taxon>Eurotiales</taxon>
        <taxon>Aspergillaceae</taxon>
        <taxon>Aspergillus</taxon>
        <taxon>Aspergillus subgen. Circumdati</taxon>
    </lineage>
</organism>
<name>A0ACC3AY65_9EURO</name>
<reference evidence="1 2" key="1">
    <citation type="journal article" date="2023" name="ACS Omega">
        <title>Identification of the Neoaspergillic Acid Biosynthesis Gene Cluster by Establishing an In Vitro CRISPR-Ribonucleoprotein Genetic System in Aspergillus melleus.</title>
        <authorList>
            <person name="Yuan B."/>
            <person name="Grau M.F."/>
            <person name="Murata R.M."/>
            <person name="Torok T."/>
            <person name="Venkateswaran K."/>
            <person name="Stajich J.E."/>
            <person name="Wang C.C.C."/>
        </authorList>
    </citation>
    <scope>NUCLEOTIDE SEQUENCE [LARGE SCALE GENOMIC DNA]</scope>
    <source>
        <strain evidence="1 2">IMV 1140</strain>
    </source>
</reference>
<dbReference type="EMBL" id="JAOPJF010000045">
    <property type="protein sequence ID" value="KAK1142916.1"/>
    <property type="molecule type" value="Genomic_DNA"/>
</dbReference>
<sequence length="101" mass="11506">MRWQHPESDQSIRSGKQSSETCPSHKIEEEPLDIVTSLSDEIAHHKYWQNAFETAVTRAKKQARIPMKKNNITSLNGFHEYLKNLLASVSVENGKASEVLE</sequence>
<protein>
    <submittedName>
        <fullName evidence="1">Uncharacterized protein</fullName>
    </submittedName>
</protein>
<keyword evidence="2" id="KW-1185">Reference proteome</keyword>